<proteinExistence type="predicted"/>
<name>A0ABQ0PZC0_9PROT</name>
<protein>
    <recommendedName>
        <fullName evidence="2">Toxin co-regulated pilus biosynthesis protein Q C-terminal domain-containing protein</fullName>
    </recommendedName>
</protein>
<accession>A0ABQ0PZC0</accession>
<comment type="caution">
    <text evidence="3">The sequence shown here is derived from an EMBL/GenBank/DDBJ whole genome shotgun (WGS) entry which is preliminary data.</text>
</comment>
<sequence length="312" mass="33004">MGIRKRVLATRFLAGVAIVPGIFLVPPHAYAGGIVIVQKSAETVKAGKSVPIYNAIKEIAPPEYSVVMGEGISPDEKVSWPAGGDWMETLNKLHADSGATYGVTPHGHDLLLRNLDVAADTPAGSSQPGGGPIVIGSRSPVTSPGVTFLTAPRPAPPSPPIPSPPPIAAPATPPAPSTPAPPPANTTLPSAANRGAPPPSVRLPNQATTPINEDMEEASSGQVWHATGGKYLSDIIEDWAEKAGWQVVYDTRMLYEVSADSDFEGSFPHAAWTMIHQMQQQIKMAGAEKPFPDIYFWKNRTAVIVTHRGLQD</sequence>
<reference evidence="3" key="1">
    <citation type="submission" date="2013-04" db="EMBL/GenBank/DDBJ databases">
        <title>The genome sequencing project of 58 acetic acid bacteria.</title>
        <authorList>
            <person name="Okamoto-Kainuma A."/>
            <person name="Ishikawa M."/>
            <person name="Umino S."/>
            <person name="Koizumi Y."/>
            <person name="Shiwa Y."/>
            <person name="Yoshikawa H."/>
            <person name="Matsutani M."/>
            <person name="Matsushita K."/>
        </authorList>
    </citation>
    <scope>NUCLEOTIDE SEQUENCE</scope>
    <source>
        <strain evidence="3">DSM 14337</strain>
    </source>
</reference>
<dbReference type="Proteomes" id="UP001065047">
    <property type="component" value="Unassembled WGS sequence"/>
</dbReference>
<dbReference type="EMBL" id="BAPF01000054">
    <property type="protein sequence ID" value="GBQ85320.1"/>
    <property type="molecule type" value="Genomic_DNA"/>
</dbReference>
<organism evidence="3 4">
    <name type="scientific">Acetobacter malorum DSM 14337</name>
    <dbReference type="NCBI Taxonomy" id="1307910"/>
    <lineage>
        <taxon>Bacteria</taxon>
        <taxon>Pseudomonadati</taxon>
        <taxon>Pseudomonadota</taxon>
        <taxon>Alphaproteobacteria</taxon>
        <taxon>Acetobacterales</taxon>
        <taxon>Acetobacteraceae</taxon>
        <taxon>Acetobacter</taxon>
    </lineage>
</organism>
<dbReference type="Pfam" id="PF10671">
    <property type="entry name" value="TcpQ"/>
    <property type="match status" value="1"/>
</dbReference>
<evidence type="ECO:0000313" key="4">
    <source>
        <dbReference type="Proteomes" id="UP001065047"/>
    </source>
</evidence>
<evidence type="ECO:0000313" key="3">
    <source>
        <dbReference type="EMBL" id="GBQ85320.1"/>
    </source>
</evidence>
<feature type="region of interest" description="Disordered" evidence="1">
    <location>
        <begin position="121"/>
        <end position="207"/>
    </location>
</feature>
<feature type="compositionally biased region" description="Pro residues" evidence="1">
    <location>
        <begin position="153"/>
        <end position="184"/>
    </location>
</feature>
<keyword evidence="4" id="KW-1185">Reference proteome</keyword>
<evidence type="ECO:0000256" key="1">
    <source>
        <dbReference type="SAM" id="MobiDB-lite"/>
    </source>
</evidence>
<gene>
    <name evidence="3" type="ORF">AA14337_3042</name>
</gene>
<evidence type="ECO:0000259" key="2">
    <source>
        <dbReference type="Pfam" id="PF10671"/>
    </source>
</evidence>
<feature type="domain" description="Toxin co-regulated pilus biosynthesis protein Q C-terminal" evidence="2">
    <location>
        <begin position="222"/>
        <end position="284"/>
    </location>
</feature>
<dbReference type="InterPro" id="IPR018927">
    <property type="entry name" value="Pilus_synth_Q_C"/>
</dbReference>